<dbReference type="Ensembl" id="ENSCAFT00030044790.1">
    <property type="protein sequence ID" value="ENSCAFP00030039105.1"/>
    <property type="gene ID" value="ENSCAFG00030024341.1"/>
</dbReference>
<reference evidence="2" key="2">
    <citation type="submission" date="2025-08" db="UniProtKB">
        <authorList>
            <consortium name="Ensembl"/>
        </authorList>
    </citation>
    <scope>IDENTIFICATION</scope>
</reference>
<organism evidence="2 3">
    <name type="scientific">Canis lupus familiaris</name>
    <name type="common">Dog</name>
    <name type="synonym">Canis familiaris</name>
    <dbReference type="NCBI Taxonomy" id="9615"/>
    <lineage>
        <taxon>Eukaryota</taxon>
        <taxon>Metazoa</taxon>
        <taxon>Chordata</taxon>
        <taxon>Craniata</taxon>
        <taxon>Vertebrata</taxon>
        <taxon>Euteleostomi</taxon>
        <taxon>Mammalia</taxon>
        <taxon>Eutheria</taxon>
        <taxon>Laurasiatheria</taxon>
        <taxon>Carnivora</taxon>
        <taxon>Caniformia</taxon>
        <taxon>Canidae</taxon>
        <taxon>Canis</taxon>
    </lineage>
</organism>
<dbReference type="PANTHER" id="PTHR16230">
    <property type="entry name" value="CAPPUCCINO"/>
    <property type="match status" value="1"/>
</dbReference>
<reference evidence="2" key="1">
    <citation type="submission" date="2019-03" db="EMBL/GenBank/DDBJ databases">
        <authorList>
            <person name="Warren W.C."/>
            <person name="Johnson G.S."/>
        </authorList>
    </citation>
    <scope>NUCLEOTIDE SEQUENCE [LARGE SCALE GENOMIC DNA]</scope>
    <source>
        <strain evidence="2">Basenji</strain>
    </source>
</reference>
<feature type="region of interest" description="Disordered" evidence="1">
    <location>
        <begin position="15"/>
        <end position="100"/>
    </location>
</feature>
<dbReference type="AlphaFoldDB" id="A0A8C0PAA9"/>
<feature type="compositionally biased region" description="Low complexity" evidence="1">
    <location>
        <begin position="86"/>
        <end position="100"/>
    </location>
</feature>
<proteinExistence type="predicted"/>
<evidence type="ECO:0000256" key="1">
    <source>
        <dbReference type="SAM" id="MobiDB-lite"/>
    </source>
</evidence>
<protein>
    <recommendedName>
        <fullName evidence="4">Breast carcinoma amplified sequence 4</fullName>
    </recommendedName>
</protein>
<sequence>FAGLSAWRTRDAGVRAALGAGALGSKREDPRDGRAPSEARAPPPGIRGFGDSGIRAGAAGAVRGGGAGPVAPPSSRRRGAGGSAGGSRAPGYARIAPRAPKGAAAQARARGALEVARAPGAAGRACEQLRLCQVERGRARTPRAATGWRCPLGPALAEGAHLPRLLQAGRGACSGAGAGLRGRLPRSRRPLDPAALLMLLVDADRPEPVRSGARELALFLTPEPGAEAKEVEETIEGMLLRLEEFCSLTDMIRSDTSQILEENIPLLQAKVTEMRGIYARVDQLEAFVKMVGHHVSLLEAHVLQAERDHGAFSRALRRWLGSTGLPSFGNQDPAWVWLGMLGPEPLISTRPEEGGSQGLPVLTCSRKYIPARGGESFSNAAC</sequence>
<dbReference type="PANTHER" id="PTHR16230:SF5">
    <property type="entry name" value="BREAST CARCINOMA-AMPLIFIED SEQUENCE 4"/>
    <property type="match status" value="1"/>
</dbReference>
<dbReference type="InterPro" id="IPR024857">
    <property type="entry name" value="Cappuccino"/>
</dbReference>
<evidence type="ECO:0000313" key="3">
    <source>
        <dbReference type="Proteomes" id="UP000694429"/>
    </source>
</evidence>
<dbReference type="Proteomes" id="UP000694429">
    <property type="component" value="Chromosome 24"/>
</dbReference>
<name>A0A8C0PAA9_CANLF</name>
<evidence type="ECO:0008006" key="4">
    <source>
        <dbReference type="Google" id="ProtNLM"/>
    </source>
</evidence>
<evidence type="ECO:0000313" key="2">
    <source>
        <dbReference type="Ensembl" id="ENSCAFP00030039105.1"/>
    </source>
</evidence>
<feature type="compositionally biased region" description="Basic and acidic residues" evidence="1">
    <location>
        <begin position="25"/>
        <end position="37"/>
    </location>
</feature>
<feature type="compositionally biased region" description="Low complexity" evidence="1">
    <location>
        <begin position="15"/>
        <end position="24"/>
    </location>
</feature>
<accession>A0A8C0PAA9</accession>